<reference evidence="2 3" key="1">
    <citation type="journal article" date="2020" name="Mol. Biol. Evol.">
        <title>Distinct Expression and Methylation Patterns for Genes with Different Fates following a Single Whole-Genome Duplication in Flowering Plants.</title>
        <authorList>
            <person name="Shi T."/>
            <person name="Rahmani R.S."/>
            <person name="Gugger P.F."/>
            <person name="Wang M."/>
            <person name="Li H."/>
            <person name="Zhang Y."/>
            <person name="Li Z."/>
            <person name="Wang Q."/>
            <person name="Van de Peer Y."/>
            <person name="Marchal K."/>
            <person name="Chen J."/>
        </authorList>
    </citation>
    <scope>NUCLEOTIDE SEQUENCE [LARGE SCALE GENOMIC DNA]</scope>
    <source>
        <tissue evidence="2">Leaf</tissue>
    </source>
</reference>
<name>A0A822ZR01_NELNU</name>
<feature type="region of interest" description="Disordered" evidence="1">
    <location>
        <begin position="1"/>
        <end position="44"/>
    </location>
</feature>
<protein>
    <submittedName>
        <fullName evidence="2">Uncharacterized protein</fullName>
    </submittedName>
</protein>
<gene>
    <name evidence="2" type="ORF">HUJ06_003596</name>
</gene>
<organism evidence="2 3">
    <name type="scientific">Nelumbo nucifera</name>
    <name type="common">Sacred lotus</name>
    <dbReference type="NCBI Taxonomy" id="4432"/>
    <lineage>
        <taxon>Eukaryota</taxon>
        <taxon>Viridiplantae</taxon>
        <taxon>Streptophyta</taxon>
        <taxon>Embryophyta</taxon>
        <taxon>Tracheophyta</taxon>
        <taxon>Spermatophyta</taxon>
        <taxon>Magnoliopsida</taxon>
        <taxon>Proteales</taxon>
        <taxon>Nelumbonaceae</taxon>
        <taxon>Nelumbo</taxon>
    </lineage>
</organism>
<dbReference type="AlphaFoldDB" id="A0A822ZR01"/>
<dbReference type="EMBL" id="DUZY01000007">
    <property type="protein sequence ID" value="DAD45366.1"/>
    <property type="molecule type" value="Genomic_DNA"/>
</dbReference>
<feature type="compositionally biased region" description="Basic residues" evidence="1">
    <location>
        <begin position="1"/>
        <end position="10"/>
    </location>
</feature>
<proteinExistence type="predicted"/>
<feature type="region of interest" description="Disordered" evidence="1">
    <location>
        <begin position="85"/>
        <end position="108"/>
    </location>
</feature>
<dbReference type="Proteomes" id="UP000607653">
    <property type="component" value="Unassembled WGS sequence"/>
</dbReference>
<keyword evidence="3" id="KW-1185">Reference proteome</keyword>
<comment type="caution">
    <text evidence="2">The sequence shown here is derived from an EMBL/GenBank/DDBJ whole genome shotgun (WGS) entry which is preliminary data.</text>
</comment>
<evidence type="ECO:0000256" key="1">
    <source>
        <dbReference type="SAM" id="MobiDB-lite"/>
    </source>
</evidence>
<evidence type="ECO:0000313" key="3">
    <source>
        <dbReference type="Proteomes" id="UP000607653"/>
    </source>
</evidence>
<accession>A0A822ZR01</accession>
<sequence length="108" mass="12647">MMNKKRRRRMIVSPTTGVTCRRRRMESRRREEEKKNMPSPEVFLSPSMNCRSSIAADGERIWCMSRVWWKELSGKQNRRNEALLSQTGSYPHEPSDCVNGPRQCSSGR</sequence>
<evidence type="ECO:0000313" key="2">
    <source>
        <dbReference type="EMBL" id="DAD45366.1"/>
    </source>
</evidence>